<evidence type="ECO:0000313" key="6">
    <source>
        <dbReference type="EMBL" id="CZR53480.1"/>
    </source>
</evidence>
<dbReference type="PANTHER" id="PTHR22893">
    <property type="entry name" value="NADH OXIDOREDUCTASE-RELATED"/>
    <property type="match status" value="1"/>
</dbReference>
<keyword evidence="2" id="KW-0274">FAD</keyword>
<dbReference type="Pfam" id="PF13738">
    <property type="entry name" value="Pyr_redox_3"/>
    <property type="match status" value="1"/>
</dbReference>
<dbReference type="InterPro" id="IPR013785">
    <property type="entry name" value="Aldolase_TIM"/>
</dbReference>
<feature type="compositionally biased region" description="Low complexity" evidence="4">
    <location>
        <begin position="465"/>
        <end position="474"/>
    </location>
</feature>
<dbReference type="InterPro" id="IPR001155">
    <property type="entry name" value="OxRdtase_FMN_N"/>
</dbReference>
<dbReference type="SUPFAM" id="SSF51905">
    <property type="entry name" value="FAD/NAD(P)-binding domain"/>
    <property type="match status" value="2"/>
</dbReference>
<evidence type="ECO:0000259" key="5">
    <source>
        <dbReference type="Pfam" id="PF00724"/>
    </source>
</evidence>
<evidence type="ECO:0000256" key="1">
    <source>
        <dbReference type="ARBA" id="ARBA00022630"/>
    </source>
</evidence>
<dbReference type="Pfam" id="PF00724">
    <property type="entry name" value="Oxidored_FMN"/>
    <property type="match status" value="1"/>
</dbReference>
<dbReference type="EMBL" id="FJOG01000003">
    <property type="protein sequence ID" value="CZR53480.1"/>
    <property type="molecule type" value="Genomic_DNA"/>
</dbReference>
<dbReference type="AlphaFoldDB" id="A0A1L7WL32"/>
<feature type="region of interest" description="Disordered" evidence="4">
    <location>
        <begin position="556"/>
        <end position="577"/>
    </location>
</feature>
<dbReference type="Gene3D" id="3.50.50.60">
    <property type="entry name" value="FAD/NAD(P)-binding domain"/>
    <property type="match status" value="2"/>
</dbReference>
<keyword evidence="1" id="KW-0285">Flavoprotein</keyword>
<dbReference type="InterPro" id="IPR036188">
    <property type="entry name" value="FAD/NAD-bd_sf"/>
</dbReference>
<proteinExistence type="predicted"/>
<evidence type="ECO:0000256" key="4">
    <source>
        <dbReference type="SAM" id="MobiDB-lite"/>
    </source>
</evidence>
<keyword evidence="3" id="KW-0560">Oxidoreductase</keyword>
<dbReference type="Pfam" id="PF00743">
    <property type="entry name" value="FMO-like"/>
    <property type="match status" value="1"/>
</dbReference>
<dbReference type="PANTHER" id="PTHR22893:SF91">
    <property type="entry name" value="NADPH DEHYDROGENASE 2-RELATED"/>
    <property type="match status" value="1"/>
</dbReference>
<dbReference type="STRING" id="576137.A0A1L7WL32"/>
<dbReference type="GO" id="GO:0050661">
    <property type="term" value="F:NADP binding"/>
    <property type="evidence" value="ECO:0007669"/>
    <property type="project" value="InterPro"/>
</dbReference>
<protein>
    <recommendedName>
        <fullName evidence="5">NADH:flavin oxidoreductase/NADH oxidase N-terminal domain-containing protein</fullName>
    </recommendedName>
</protein>
<sequence length="960" mass="105346">MAGVAACVAKANARGPTSGFTDVSDDEVQLPAEFDRQAAKLFTPLRVGAFELPHRIIHAALGRSRSANGVESPLAAIYFAQRATPGALIISQATGVNPQFTPWAFAVELDAEANIKALRSTIDAVHAKGGLWFQQLFHVGRSSSPGLVKRARDRLGLYGPPPYGYKTVSASDVAESGINTHSGEPFGPPHPLEIAEIKGLVSDFKRTAQNAVEAGADGIEILSGNGFLLDQFLHDNVNKRTDQYGGSEENRARFALEVVDAVAEVVGYQKIGVRISPFSNFHETDGSEPLEQLLYLARELAIRGVAYIQVGEARVSRNIGIEDNLNRLLAKGIAPEDISLRPFLRLLRNTKPSNPSFVSTVLFGSGGYTPTTAILTIEEDLADAVVFGRRFISNPDLIDRIRYGYPLTSYDRSTFYTHGPRGYTTYTNYEGPKSQRSGDTSEVSSKLKQTSNGNNGSGPTSEGFVTNGTNGVNGHATENKIANAEHIVSGHKETKSKKVAIIGAGISGIASASAFRRLGGFDLHIFERKSVPGGSWVFDPVSSNAPVFPAPDPEVINPPQARPAGELPANTPRNKQQRFTSTPLYEQLRANIPFDVMSGGSTFELPIPEPGASVFLTGAEVSESVAKTAHQYDNLIRYNTTLEDAQKLPEDKLKLLFRRENEDGTDTWYEEDFDHLIVATGHNSVPRVPKIAGLETWTGSLSHATTWRSGEEFRDKKILIVGSSESAVDVALQSVAHAKSPVYVSQRTPHPRYPTVFSKPGVRLVTTVSHFDKDSICLNDGTVLTGIDHVVFATGYFYTYPFFSSEIRPPAVAGHRIPGTYQHIFDIYNQKTIAFIGAVNGSLAWLTWEKSAFLVALLWSGRIELPPLEEQKKWEARRLAETSDRMFHILAQPYERVLFFDELNELAWKYLQDPEVVDDALLESFPYQWMVSLSEARQEKLRFYSIEEPVVLPDSDSATV</sequence>
<dbReference type="InterPro" id="IPR020946">
    <property type="entry name" value="Flavin_mOase-like"/>
</dbReference>
<evidence type="ECO:0000256" key="3">
    <source>
        <dbReference type="ARBA" id="ARBA00023002"/>
    </source>
</evidence>
<feature type="domain" description="NADH:flavin oxidoreductase/NADH oxidase N-terminal" evidence="5">
    <location>
        <begin position="40"/>
        <end position="312"/>
    </location>
</feature>
<feature type="region of interest" description="Disordered" evidence="4">
    <location>
        <begin position="426"/>
        <end position="476"/>
    </location>
</feature>
<dbReference type="Pfam" id="PF13450">
    <property type="entry name" value="NAD_binding_8"/>
    <property type="match status" value="1"/>
</dbReference>
<dbReference type="OrthoDB" id="66881at2759"/>
<evidence type="ECO:0000313" key="7">
    <source>
        <dbReference type="Proteomes" id="UP000184330"/>
    </source>
</evidence>
<keyword evidence="7" id="KW-1185">Reference proteome</keyword>
<evidence type="ECO:0000256" key="2">
    <source>
        <dbReference type="ARBA" id="ARBA00022827"/>
    </source>
</evidence>
<accession>A0A1L7WL32</accession>
<dbReference type="Proteomes" id="UP000184330">
    <property type="component" value="Unassembled WGS sequence"/>
</dbReference>
<name>A0A1L7WL32_9HELO</name>
<reference evidence="6 7" key="1">
    <citation type="submission" date="2016-03" db="EMBL/GenBank/DDBJ databases">
        <authorList>
            <person name="Ploux O."/>
        </authorList>
    </citation>
    <scope>NUCLEOTIDE SEQUENCE [LARGE SCALE GENOMIC DNA]</scope>
    <source>
        <strain evidence="6 7">UAMH 11012</strain>
    </source>
</reference>
<dbReference type="SUPFAM" id="SSF51395">
    <property type="entry name" value="FMN-linked oxidoreductases"/>
    <property type="match status" value="1"/>
</dbReference>
<dbReference type="InterPro" id="IPR000960">
    <property type="entry name" value="Flavin_mOase"/>
</dbReference>
<dbReference type="GO" id="GO:0050660">
    <property type="term" value="F:flavin adenine dinucleotide binding"/>
    <property type="evidence" value="ECO:0007669"/>
    <property type="project" value="InterPro"/>
</dbReference>
<organism evidence="6 7">
    <name type="scientific">Phialocephala subalpina</name>
    <dbReference type="NCBI Taxonomy" id="576137"/>
    <lineage>
        <taxon>Eukaryota</taxon>
        <taxon>Fungi</taxon>
        <taxon>Dikarya</taxon>
        <taxon>Ascomycota</taxon>
        <taxon>Pezizomycotina</taxon>
        <taxon>Leotiomycetes</taxon>
        <taxon>Helotiales</taxon>
        <taxon>Mollisiaceae</taxon>
        <taxon>Phialocephala</taxon>
        <taxon>Phialocephala fortinii species complex</taxon>
    </lineage>
</organism>
<dbReference type="GO" id="GO:0004499">
    <property type="term" value="F:N,N-dimethylaniline monooxygenase activity"/>
    <property type="evidence" value="ECO:0007669"/>
    <property type="project" value="InterPro"/>
</dbReference>
<dbReference type="InterPro" id="IPR045247">
    <property type="entry name" value="Oye-like"/>
</dbReference>
<dbReference type="Gene3D" id="3.20.20.70">
    <property type="entry name" value="Aldolase class I"/>
    <property type="match status" value="1"/>
</dbReference>
<dbReference type="GO" id="GO:0010181">
    <property type="term" value="F:FMN binding"/>
    <property type="evidence" value="ECO:0007669"/>
    <property type="project" value="InterPro"/>
</dbReference>
<dbReference type="PRINTS" id="PR00370">
    <property type="entry name" value="FMOXYGENASE"/>
</dbReference>
<gene>
    <name evidence="6" type="ORF">PAC_03359</name>
</gene>
<feature type="compositionally biased region" description="Polar residues" evidence="4">
    <location>
        <begin position="426"/>
        <end position="464"/>
    </location>
</feature>